<feature type="region of interest" description="Disordered" evidence="1">
    <location>
        <begin position="239"/>
        <end position="261"/>
    </location>
</feature>
<dbReference type="OrthoDB" id="10685503at2759"/>
<reference evidence="3 4" key="2">
    <citation type="journal article" date="2012" name="PLoS Pathog.">
        <title>Diverse lifestyles and strategies of plant pathogenesis encoded in the genomes of eighteen Dothideomycetes fungi.</title>
        <authorList>
            <person name="Ohm R.A."/>
            <person name="Feau N."/>
            <person name="Henrissat B."/>
            <person name="Schoch C.L."/>
            <person name="Horwitz B.A."/>
            <person name="Barry K.W."/>
            <person name="Condon B.J."/>
            <person name="Copeland A.C."/>
            <person name="Dhillon B."/>
            <person name="Glaser F."/>
            <person name="Hesse C.N."/>
            <person name="Kosti I."/>
            <person name="LaButti K."/>
            <person name="Lindquist E.A."/>
            <person name="Lucas S."/>
            <person name="Salamov A.A."/>
            <person name="Bradshaw R.E."/>
            <person name="Ciuffetti L."/>
            <person name="Hamelin R.C."/>
            <person name="Kema G.H.J."/>
            <person name="Lawrence C."/>
            <person name="Scott J.A."/>
            <person name="Spatafora J.W."/>
            <person name="Turgeon B.G."/>
            <person name="de Wit P.J.G.M."/>
            <person name="Zhong S."/>
            <person name="Goodwin S.B."/>
            <person name="Grigoriev I.V."/>
        </authorList>
    </citation>
    <scope>NUCLEOTIDE SEQUENCE [LARGE SCALE GENOMIC DNA]</scope>
    <source>
        <strain evidence="4">NZE10 / CBS 128990</strain>
    </source>
</reference>
<evidence type="ECO:0000313" key="3">
    <source>
        <dbReference type="EMBL" id="EME41673.1"/>
    </source>
</evidence>
<evidence type="ECO:0000256" key="1">
    <source>
        <dbReference type="SAM" id="MobiDB-lite"/>
    </source>
</evidence>
<accession>N1PGD8</accession>
<evidence type="ECO:0000313" key="4">
    <source>
        <dbReference type="Proteomes" id="UP000016933"/>
    </source>
</evidence>
<name>N1PGD8_DOTSN</name>
<dbReference type="Proteomes" id="UP000016933">
    <property type="component" value="Unassembled WGS sequence"/>
</dbReference>
<reference evidence="4" key="1">
    <citation type="journal article" date="2012" name="PLoS Genet.">
        <title>The genomes of the fungal plant pathogens Cladosporium fulvum and Dothistroma septosporum reveal adaptation to different hosts and lifestyles but also signatures of common ancestry.</title>
        <authorList>
            <person name="de Wit P.J.G.M."/>
            <person name="van der Burgt A."/>
            <person name="Oekmen B."/>
            <person name="Stergiopoulos I."/>
            <person name="Abd-Elsalam K.A."/>
            <person name="Aerts A.L."/>
            <person name="Bahkali A.H."/>
            <person name="Beenen H.G."/>
            <person name="Chettri P."/>
            <person name="Cox M.P."/>
            <person name="Datema E."/>
            <person name="de Vries R.P."/>
            <person name="Dhillon B."/>
            <person name="Ganley A.R."/>
            <person name="Griffiths S.A."/>
            <person name="Guo Y."/>
            <person name="Hamelin R.C."/>
            <person name="Henrissat B."/>
            <person name="Kabir M.S."/>
            <person name="Jashni M.K."/>
            <person name="Kema G."/>
            <person name="Klaubauf S."/>
            <person name="Lapidus A."/>
            <person name="Levasseur A."/>
            <person name="Lindquist E."/>
            <person name="Mehrabi R."/>
            <person name="Ohm R.A."/>
            <person name="Owen T.J."/>
            <person name="Salamov A."/>
            <person name="Schwelm A."/>
            <person name="Schijlen E."/>
            <person name="Sun H."/>
            <person name="van den Burg H.A."/>
            <person name="van Ham R.C.H.J."/>
            <person name="Zhang S."/>
            <person name="Goodwin S.B."/>
            <person name="Grigoriev I.V."/>
            <person name="Collemare J."/>
            <person name="Bradshaw R.E."/>
        </authorList>
    </citation>
    <scope>NUCLEOTIDE SEQUENCE [LARGE SCALE GENOMIC DNA]</scope>
    <source>
        <strain evidence="4">NZE10 / CBS 128990</strain>
    </source>
</reference>
<organism evidence="3 4">
    <name type="scientific">Dothistroma septosporum (strain NZE10 / CBS 128990)</name>
    <name type="common">Red band needle blight fungus</name>
    <name type="synonym">Mycosphaerella pini</name>
    <dbReference type="NCBI Taxonomy" id="675120"/>
    <lineage>
        <taxon>Eukaryota</taxon>
        <taxon>Fungi</taxon>
        <taxon>Dikarya</taxon>
        <taxon>Ascomycota</taxon>
        <taxon>Pezizomycotina</taxon>
        <taxon>Dothideomycetes</taxon>
        <taxon>Dothideomycetidae</taxon>
        <taxon>Mycosphaerellales</taxon>
        <taxon>Mycosphaerellaceae</taxon>
        <taxon>Dothistroma</taxon>
    </lineage>
</organism>
<keyword evidence="2" id="KW-0472">Membrane</keyword>
<keyword evidence="2" id="KW-1133">Transmembrane helix</keyword>
<dbReference type="AlphaFoldDB" id="N1PGD8"/>
<keyword evidence="2" id="KW-0812">Transmembrane</keyword>
<feature type="transmembrane region" description="Helical" evidence="2">
    <location>
        <begin position="138"/>
        <end position="161"/>
    </location>
</feature>
<protein>
    <submittedName>
        <fullName evidence="3">Uncharacterized protein</fullName>
    </submittedName>
</protein>
<proteinExistence type="predicted"/>
<keyword evidence="4" id="KW-1185">Reference proteome</keyword>
<evidence type="ECO:0000256" key="2">
    <source>
        <dbReference type="SAM" id="Phobius"/>
    </source>
</evidence>
<sequence>MSAAVEDTVYKCLLRRRLDLSQYHNYADTLRKKSYRDLPTFTNSIDISFMRPTQDNMFHNNQQTSSIPYHQRKTMNDVNDLDVELGMYEGPNTVERPPAYLSEKPAGPRPTPRHHVPEAARISDCSRRKQFLNSEKKSWLKAALLVGLPLISMLLLIGALASSPAARSAVLEIGNHLPWTNKHTALHNTTRDGAVLYEAARVGGSLSLGSQSRHINSIKVSDEDIAAFKDYADDPIQDFPTVTMSEPLDTERSTKEDEKPADSTYLVPLTEKQGTAKWRLPLGMPLPVHKEGDRVLAEKPVVSRQDTTQPQDGTEPYLPPITPLVPVPFQQDPDAIISQITSQILALIKDPSLLANATDGDLTKDLTTYLTLLSQTLNATSEAGEKISVLVGVLGVSEDKNATEGHVIQGLEMIVPEKGHSVGGYKAEFDAEEAKMAGDTFMPLDAEVSHLGRRSITDALQKAVEQLEKMLKAKKKKDDAQKKHDEHDIEKKAKHDAEKKKHEAEEKAKHDAKKAKDDAEKKKHDAEKKAEKKKHDAEKKAKHDAKKAEEKAKHDAKKVEEEAKHDAEKAEQEAKDDADKDKHDAEKKAKHDAEKAEKKAKDDADKAKHGTKK</sequence>
<feature type="compositionally biased region" description="Basic and acidic residues" evidence="1">
    <location>
        <begin position="249"/>
        <end position="261"/>
    </location>
</feature>
<feature type="region of interest" description="Disordered" evidence="1">
    <location>
        <begin position="471"/>
        <end position="613"/>
    </location>
</feature>
<gene>
    <name evidence="3" type="ORF">DOTSEDRAFT_26811</name>
</gene>
<dbReference type="EMBL" id="KB446542">
    <property type="protein sequence ID" value="EME41673.1"/>
    <property type="molecule type" value="Genomic_DNA"/>
</dbReference>
<dbReference type="HOGENOM" id="CLU_445503_0_0_1"/>